<dbReference type="InterPro" id="IPR008219">
    <property type="entry name" value="PRODH_bac_arc"/>
</dbReference>
<feature type="domain" description="Proline dehydrogenase" evidence="11">
    <location>
        <begin position="43"/>
        <end position="299"/>
    </location>
</feature>
<protein>
    <recommendedName>
        <fullName evidence="2">proline dehydrogenase</fullName>
        <ecNumber evidence="2">1.5.5.2</ecNumber>
    </recommendedName>
</protein>
<dbReference type="Gene3D" id="3.20.20.220">
    <property type="match status" value="1"/>
</dbReference>
<name>A0A6J4I6R0_9CHLR</name>
<evidence type="ECO:0000256" key="7">
    <source>
        <dbReference type="ARBA" id="ARBA00023062"/>
    </source>
</evidence>
<comment type="catalytic activity">
    <reaction evidence="8">
        <text>L-proline + a quinone = (S)-1-pyrroline-5-carboxylate + a quinol + H(+)</text>
        <dbReference type="Rhea" id="RHEA:23784"/>
        <dbReference type="ChEBI" id="CHEBI:15378"/>
        <dbReference type="ChEBI" id="CHEBI:17388"/>
        <dbReference type="ChEBI" id="CHEBI:24646"/>
        <dbReference type="ChEBI" id="CHEBI:60039"/>
        <dbReference type="ChEBI" id="CHEBI:132124"/>
        <dbReference type="EC" id="1.5.5.2"/>
    </reaction>
</comment>
<evidence type="ECO:0000256" key="10">
    <source>
        <dbReference type="PIRSR" id="PIRSR000196-2"/>
    </source>
</evidence>
<feature type="binding site" evidence="10">
    <location>
        <position position="162"/>
    </location>
    <ligand>
        <name>FAD</name>
        <dbReference type="ChEBI" id="CHEBI:57692"/>
    </ligand>
</feature>
<dbReference type="InterPro" id="IPR015659">
    <property type="entry name" value="Proline_oxidase"/>
</dbReference>
<evidence type="ECO:0000259" key="11">
    <source>
        <dbReference type="Pfam" id="PF01619"/>
    </source>
</evidence>
<keyword evidence="6 12" id="KW-0560">Oxidoreductase</keyword>
<evidence type="ECO:0000313" key="12">
    <source>
        <dbReference type="EMBL" id="CAA9244191.1"/>
    </source>
</evidence>
<dbReference type="InterPro" id="IPR029041">
    <property type="entry name" value="FAD-linked_oxidoreductase-like"/>
</dbReference>
<keyword evidence="4 10" id="KW-0547">Nucleotide-binding</keyword>
<feature type="binding site" evidence="9">
    <location>
        <position position="97"/>
    </location>
    <ligand>
        <name>substrate</name>
    </ligand>
</feature>
<feature type="binding site" evidence="9">
    <location>
        <position position="287"/>
    </location>
    <ligand>
        <name>substrate</name>
    </ligand>
</feature>
<dbReference type="GO" id="GO:0010133">
    <property type="term" value="P:L-proline catabolic process to L-glutamate"/>
    <property type="evidence" value="ECO:0007669"/>
    <property type="project" value="UniProtKB-UniPathway"/>
</dbReference>
<dbReference type="UniPathway" id="UPA00261">
    <property type="reaction ID" value="UER00373"/>
</dbReference>
<comment type="cofactor">
    <cofactor evidence="10">
        <name>FAD</name>
        <dbReference type="ChEBI" id="CHEBI:57692"/>
    </cofactor>
    <text evidence="10">Binds 1 FAD per subunit.</text>
</comment>
<sequence length="306" mass="35059">MLLRNGMLWLAGNQTMQRTVVRSRLARPMARRFVAGEELQEALEVADTLNRRGALATLDYLGENVTSEEEARHVVHTYTDLLRAIRTHGLACNVSLKLTALGLDIGRDVCVENLDEIARVAREQGNFVRIDMEGSDYTSTTLAIFEELRCSRGYHNVGIVLQSALYRTAGDVERAIALGARVRLCKGAYLERPEVAFPEKADVDLNYVALARRLVCDGHYPALATHDGRIIEWVKRFAEAERIGRERFEFQMLYGVRRDLQHQLIDEGYNVRVYVPFGESWYPYLMRRLAERPANLFFMLRALQHR</sequence>
<dbReference type="GO" id="GO:0000166">
    <property type="term" value="F:nucleotide binding"/>
    <property type="evidence" value="ECO:0007669"/>
    <property type="project" value="UniProtKB-KW"/>
</dbReference>
<accession>A0A6J4I6R0</accession>
<dbReference type="EMBL" id="CADCTK010000365">
    <property type="protein sequence ID" value="CAA9244191.1"/>
    <property type="molecule type" value="Genomic_DNA"/>
</dbReference>
<feature type="binding site" evidence="10">
    <location>
        <position position="132"/>
    </location>
    <ligand>
        <name>FAD</name>
        <dbReference type="ChEBI" id="CHEBI:57692"/>
    </ligand>
</feature>
<dbReference type="GO" id="GO:0004657">
    <property type="term" value="F:proline dehydrogenase activity"/>
    <property type="evidence" value="ECO:0007669"/>
    <property type="project" value="UniProtKB-EC"/>
</dbReference>
<dbReference type="PIRSF" id="PIRSF000196">
    <property type="entry name" value="Pro_dehydrog"/>
    <property type="match status" value="1"/>
</dbReference>
<evidence type="ECO:0000256" key="9">
    <source>
        <dbReference type="PIRSR" id="PIRSR000196-1"/>
    </source>
</evidence>
<evidence type="ECO:0000256" key="3">
    <source>
        <dbReference type="ARBA" id="ARBA00022630"/>
    </source>
</evidence>
<evidence type="ECO:0000256" key="6">
    <source>
        <dbReference type="ARBA" id="ARBA00023002"/>
    </source>
</evidence>
<dbReference type="Pfam" id="PF01619">
    <property type="entry name" value="Pro_dh"/>
    <property type="match status" value="1"/>
</dbReference>
<dbReference type="PANTHER" id="PTHR13914">
    <property type="entry name" value="PROLINE OXIDASE"/>
    <property type="match status" value="1"/>
</dbReference>
<evidence type="ECO:0000256" key="2">
    <source>
        <dbReference type="ARBA" id="ARBA00012695"/>
    </source>
</evidence>
<evidence type="ECO:0000256" key="4">
    <source>
        <dbReference type="ARBA" id="ARBA00022741"/>
    </source>
</evidence>
<feature type="binding site" evidence="10">
    <location>
        <begin position="186"/>
        <end position="188"/>
    </location>
    <ligand>
        <name>FAD</name>
        <dbReference type="ChEBI" id="CHEBI:57692"/>
    </ligand>
</feature>
<comment type="pathway">
    <text evidence="1">Amino-acid degradation; L-proline degradation into L-glutamate; L-glutamate from L-proline: step 1/2.</text>
</comment>
<keyword evidence="3" id="KW-0285">Flavoprotein</keyword>
<feature type="binding site" evidence="10">
    <location>
        <begin position="225"/>
        <end position="226"/>
    </location>
    <ligand>
        <name>FAD</name>
        <dbReference type="ChEBI" id="CHEBI:57692"/>
    </ligand>
</feature>
<organism evidence="12">
    <name type="scientific">uncultured Chloroflexia bacterium</name>
    <dbReference type="NCBI Taxonomy" id="1672391"/>
    <lineage>
        <taxon>Bacteria</taxon>
        <taxon>Bacillati</taxon>
        <taxon>Chloroflexota</taxon>
        <taxon>Chloroflexia</taxon>
        <taxon>environmental samples</taxon>
    </lineage>
</organism>
<reference evidence="12" key="1">
    <citation type="submission" date="2020-02" db="EMBL/GenBank/DDBJ databases">
        <authorList>
            <person name="Meier V. D."/>
        </authorList>
    </citation>
    <scope>NUCLEOTIDE SEQUENCE</scope>
    <source>
        <strain evidence="12">AVDCRST_MAG26</strain>
    </source>
</reference>
<evidence type="ECO:0000256" key="5">
    <source>
        <dbReference type="ARBA" id="ARBA00022827"/>
    </source>
</evidence>
<gene>
    <name evidence="12" type="ORF">AVDCRST_MAG26-1586</name>
</gene>
<dbReference type="EC" id="1.5.5.2" evidence="2"/>
<evidence type="ECO:0000256" key="8">
    <source>
        <dbReference type="ARBA" id="ARBA00048779"/>
    </source>
</evidence>
<dbReference type="PANTHER" id="PTHR13914:SF0">
    <property type="entry name" value="PROLINE DEHYDROGENASE 1, MITOCHONDRIAL"/>
    <property type="match status" value="1"/>
</dbReference>
<dbReference type="SUPFAM" id="SSF51730">
    <property type="entry name" value="FAD-linked oxidoreductase"/>
    <property type="match status" value="1"/>
</dbReference>
<keyword evidence="5 10" id="KW-0274">FAD</keyword>
<feature type="binding site" evidence="9">
    <location>
        <position position="288"/>
    </location>
    <ligand>
        <name>substrate</name>
    </ligand>
</feature>
<feature type="binding site" evidence="10">
    <location>
        <position position="200"/>
    </location>
    <ligand>
        <name>FAD</name>
        <dbReference type="ChEBI" id="CHEBI:57692"/>
    </ligand>
</feature>
<keyword evidence="7" id="KW-0642">Proline metabolism</keyword>
<evidence type="ECO:0000256" key="1">
    <source>
        <dbReference type="ARBA" id="ARBA00004739"/>
    </source>
</evidence>
<proteinExistence type="predicted"/>
<dbReference type="AlphaFoldDB" id="A0A6J4I6R0"/>
<dbReference type="InterPro" id="IPR002872">
    <property type="entry name" value="Proline_DH_dom"/>
</dbReference>